<name>A0A0A9G818_ARUDO</name>
<dbReference type="PANTHER" id="PTHR31642:SF138">
    <property type="entry name" value="PUTRESCINE HYDROXYCINNAMOYLTRANSFERASE 1"/>
    <property type="match status" value="1"/>
</dbReference>
<dbReference type="GO" id="GO:0016747">
    <property type="term" value="F:acyltransferase activity, transferring groups other than amino-acyl groups"/>
    <property type="evidence" value="ECO:0007669"/>
    <property type="project" value="UniProtKB-ARBA"/>
</dbReference>
<evidence type="ECO:0000256" key="3">
    <source>
        <dbReference type="ARBA" id="ARBA00023315"/>
    </source>
</evidence>
<proteinExistence type="inferred from homology"/>
<dbReference type="FunFam" id="3.30.559.10:FF:000008">
    <property type="entry name" value="Tryptamine hydroxycinnamoyl transferase"/>
    <property type="match status" value="1"/>
</dbReference>
<dbReference type="Gene3D" id="3.30.559.10">
    <property type="entry name" value="Chloramphenicol acetyltransferase-like domain"/>
    <property type="match status" value="2"/>
</dbReference>
<dbReference type="InterPro" id="IPR050317">
    <property type="entry name" value="Plant_Fungal_Acyltransferase"/>
</dbReference>
<evidence type="ECO:0000256" key="1">
    <source>
        <dbReference type="ARBA" id="ARBA00009861"/>
    </source>
</evidence>
<dbReference type="Pfam" id="PF02458">
    <property type="entry name" value="Transferase"/>
    <property type="match status" value="1"/>
</dbReference>
<reference evidence="4" key="2">
    <citation type="journal article" date="2015" name="Data Brief">
        <title>Shoot transcriptome of the giant reed, Arundo donax.</title>
        <authorList>
            <person name="Barrero R.A."/>
            <person name="Guerrero F.D."/>
            <person name="Moolhuijzen P."/>
            <person name="Goolsby J.A."/>
            <person name="Tidwell J."/>
            <person name="Bellgard S.E."/>
            <person name="Bellgard M.I."/>
        </authorList>
    </citation>
    <scope>NUCLEOTIDE SEQUENCE</scope>
    <source>
        <tissue evidence="4">Shoot tissue taken approximately 20 cm above the soil surface</tissue>
    </source>
</reference>
<reference evidence="4" key="1">
    <citation type="submission" date="2014-09" db="EMBL/GenBank/DDBJ databases">
        <authorList>
            <person name="Magalhaes I.L.F."/>
            <person name="Oliveira U."/>
            <person name="Santos F.R."/>
            <person name="Vidigal T.H.D.A."/>
            <person name="Brescovit A.D."/>
            <person name="Santos A.J."/>
        </authorList>
    </citation>
    <scope>NUCLEOTIDE SEQUENCE</scope>
    <source>
        <tissue evidence="4">Shoot tissue taken approximately 20 cm above the soil surface</tissue>
    </source>
</reference>
<dbReference type="PANTHER" id="PTHR31642">
    <property type="entry name" value="TRICHOTHECENE 3-O-ACETYLTRANSFERASE"/>
    <property type="match status" value="1"/>
</dbReference>
<dbReference type="EMBL" id="GBRH01176671">
    <property type="protein sequence ID" value="JAE21225.1"/>
    <property type="molecule type" value="Transcribed_RNA"/>
</dbReference>
<organism evidence="4">
    <name type="scientific">Arundo donax</name>
    <name type="common">Giant reed</name>
    <name type="synonym">Donax arundinaceus</name>
    <dbReference type="NCBI Taxonomy" id="35708"/>
    <lineage>
        <taxon>Eukaryota</taxon>
        <taxon>Viridiplantae</taxon>
        <taxon>Streptophyta</taxon>
        <taxon>Embryophyta</taxon>
        <taxon>Tracheophyta</taxon>
        <taxon>Spermatophyta</taxon>
        <taxon>Magnoliopsida</taxon>
        <taxon>Liliopsida</taxon>
        <taxon>Poales</taxon>
        <taxon>Poaceae</taxon>
        <taxon>PACMAD clade</taxon>
        <taxon>Arundinoideae</taxon>
        <taxon>Arundineae</taxon>
        <taxon>Arundo</taxon>
    </lineage>
</organism>
<evidence type="ECO:0000313" key="4">
    <source>
        <dbReference type="EMBL" id="JAE21225.1"/>
    </source>
</evidence>
<evidence type="ECO:0000256" key="2">
    <source>
        <dbReference type="ARBA" id="ARBA00022679"/>
    </source>
</evidence>
<keyword evidence="3" id="KW-0012">Acyltransferase</keyword>
<sequence length="452" mass="48724">MAVEILESCFVAPGEVTPKHGLWLSNLDFMAARRYTPMVFFYRPSHRPASSPYVLKAALSKALVPFYPLAGRFAPDSTGRLEISCTGDGVLFVTARADATLDDMVDLAPSDELRRMLVPSAEGGDHAGVLAMFQVTFFRCGVVCLGTALHHTAADGRAFANFLNTWAAIARGVSEAAISRPCLDRPLLRARSPPAVRFDHAMNCCSGRGSSKPKVPFDTAILPVSRNQAEMLKGGAGAGAQGKKVTTFNAVADHVWQCACKARGLAGTQDTRLYMTADARSRVRPPLPDGYLGNAVVRALAVAKVHDIVSGALAAAADRVSDATARLSDEYIRSLVDYMEQATSNVAGLRIAEWPAIPETDLWITSWLGLPFSNVDFGWGRPAFIGRATIKHSGQVKLVSSPDGDGGLDVVVAMEPQSLARFKELFYEGLKRYSLVSQINVSDTHVVRRSKI</sequence>
<accession>A0A0A9G818</accession>
<dbReference type="AlphaFoldDB" id="A0A0A9G818"/>
<protein>
    <submittedName>
        <fullName evidence="4">Uncharacterized protein</fullName>
    </submittedName>
</protein>
<keyword evidence="2" id="KW-0808">Transferase</keyword>
<comment type="similarity">
    <text evidence="1">Belongs to the plant acyltransferase family.</text>
</comment>
<dbReference type="InterPro" id="IPR023213">
    <property type="entry name" value="CAT-like_dom_sf"/>
</dbReference>